<name>A0A7W5BC82_9BURK</name>
<evidence type="ECO:0000256" key="7">
    <source>
        <dbReference type="SAM" id="MobiDB-lite"/>
    </source>
</evidence>
<keyword evidence="2 8" id="KW-0732">Signal</keyword>
<evidence type="ECO:0000256" key="2">
    <source>
        <dbReference type="ARBA" id="ARBA00022729"/>
    </source>
</evidence>
<gene>
    <name evidence="9" type="ORF">FHS03_003270</name>
</gene>
<dbReference type="GO" id="GO:0009279">
    <property type="term" value="C:cell outer membrane"/>
    <property type="evidence" value="ECO:0007669"/>
    <property type="project" value="UniProtKB-SubCell"/>
</dbReference>
<dbReference type="EMBL" id="JACHXD010000009">
    <property type="protein sequence ID" value="MBB3120206.1"/>
    <property type="molecule type" value="Genomic_DNA"/>
</dbReference>
<comment type="caution">
    <text evidence="9">The sequence shown here is derived from an EMBL/GenBank/DDBJ whole genome shotgun (WGS) entry which is preliminary data.</text>
</comment>
<evidence type="ECO:0000313" key="10">
    <source>
        <dbReference type="Proteomes" id="UP000541535"/>
    </source>
</evidence>
<dbReference type="PROSITE" id="PS51257">
    <property type="entry name" value="PROKAR_LIPOPROTEIN"/>
    <property type="match status" value="1"/>
</dbReference>
<dbReference type="Proteomes" id="UP000541535">
    <property type="component" value="Unassembled WGS sequence"/>
</dbReference>
<evidence type="ECO:0000313" key="9">
    <source>
        <dbReference type="EMBL" id="MBB3120206.1"/>
    </source>
</evidence>
<keyword evidence="5" id="KW-0998">Cell outer membrane</keyword>
<dbReference type="InterPro" id="IPR032831">
    <property type="entry name" value="LptM_cons"/>
</dbReference>
<evidence type="ECO:0000256" key="6">
    <source>
        <dbReference type="ARBA" id="ARBA00023288"/>
    </source>
</evidence>
<feature type="region of interest" description="Disordered" evidence="7">
    <location>
        <begin position="27"/>
        <end position="63"/>
    </location>
</feature>
<evidence type="ECO:0000256" key="5">
    <source>
        <dbReference type="ARBA" id="ARBA00023237"/>
    </source>
</evidence>
<proteinExistence type="predicted"/>
<keyword evidence="6 9" id="KW-0449">Lipoprotein</keyword>
<dbReference type="RefSeq" id="WP_183441969.1">
    <property type="nucleotide sequence ID" value="NZ_JACHXD010000009.1"/>
</dbReference>
<organism evidence="9 10">
    <name type="scientific">Pseudoduganella violacea</name>
    <dbReference type="NCBI Taxonomy" id="1715466"/>
    <lineage>
        <taxon>Bacteria</taxon>
        <taxon>Pseudomonadati</taxon>
        <taxon>Pseudomonadota</taxon>
        <taxon>Betaproteobacteria</taxon>
        <taxon>Burkholderiales</taxon>
        <taxon>Oxalobacteraceae</taxon>
        <taxon>Telluria group</taxon>
        <taxon>Pseudoduganella</taxon>
    </lineage>
</organism>
<dbReference type="NCBIfam" id="NF047847">
    <property type="entry name" value="SS_mature_LptM"/>
    <property type="match status" value="1"/>
</dbReference>
<evidence type="ECO:0000256" key="3">
    <source>
        <dbReference type="ARBA" id="ARBA00023136"/>
    </source>
</evidence>
<feature type="compositionally biased region" description="Low complexity" evidence="7">
    <location>
        <begin position="46"/>
        <end position="63"/>
    </location>
</feature>
<keyword evidence="4" id="KW-0564">Palmitate</keyword>
<keyword evidence="3" id="KW-0472">Membrane</keyword>
<accession>A0A7W5BC82</accession>
<feature type="chain" id="PRO_5031105545" evidence="8">
    <location>
        <begin position="22"/>
        <end position="63"/>
    </location>
</feature>
<feature type="signal peptide" evidence="8">
    <location>
        <begin position="1"/>
        <end position="21"/>
    </location>
</feature>
<comment type="subcellular location">
    <subcellularLocation>
        <location evidence="1">Cell outer membrane</location>
        <topology evidence="1">Lipid-anchor</topology>
    </subcellularLocation>
</comment>
<evidence type="ECO:0000256" key="4">
    <source>
        <dbReference type="ARBA" id="ARBA00023139"/>
    </source>
</evidence>
<dbReference type="Pfam" id="PF13627">
    <property type="entry name" value="LptM_cons"/>
    <property type="match status" value="1"/>
</dbReference>
<protein>
    <submittedName>
        <fullName evidence="9">Putative small lipoprotein YifL</fullName>
    </submittedName>
</protein>
<evidence type="ECO:0000256" key="8">
    <source>
        <dbReference type="SAM" id="SignalP"/>
    </source>
</evidence>
<sequence length="63" mass="6199">MKSTFALTGVLATCLLLSACGQTGPLYMPKTQTKAGGSTAPGKPGVAPASSPVPATPPVSQQQ</sequence>
<keyword evidence="10" id="KW-1185">Reference proteome</keyword>
<reference evidence="9 10" key="1">
    <citation type="submission" date="2020-08" db="EMBL/GenBank/DDBJ databases">
        <title>Genomic Encyclopedia of Type Strains, Phase III (KMG-III): the genomes of soil and plant-associated and newly described type strains.</title>
        <authorList>
            <person name="Whitman W."/>
        </authorList>
    </citation>
    <scope>NUCLEOTIDE SEQUENCE [LARGE SCALE GENOMIC DNA]</scope>
    <source>
        <strain evidence="9 10">CECT 8897</strain>
    </source>
</reference>
<evidence type="ECO:0000256" key="1">
    <source>
        <dbReference type="ARBA" id="ARBA00004459"/>
    </source>
</evidence>
<dbReference type="AlphaFoldDB" id="A0A7W5BC82"/>